<comment type="cofactor">
    <cofactor evidence="1">
        <name>Fe(2+)</name>
        <dbReference type="ChEBI" id="CHEBI:29033"/>
    </cofactor>
</comment>
<accession>A0AAN7UQK8</accession>
<dbReference type="Proteomes" id="UP001305414">
    <property type="component" value="Unassembled WGS sequence"/>
</dbReference>
<dbReference type="Gene3D" id="3.60.130.10">
    <property type="entry name" value="Clavaminate synthase-like"/>
    <property type="match status" value="1"/>
</dbReference>
<dbReference type="InterPro" id="IPR010376">
    <property type="entry name" value="GBBH-like_N"/>
</dbReference>
<reference evidence="9 10" key="1">
    <citation type="submission" date="2023-10" db="EMBL/GenBank/DDBJ databases">
        <title>Draft genome sequence of Xylaria bambusicola isolate GMP-LS, the root and basal stem rot pathogen of sugarcane in Indonesia.</title>
        <authorList>
            <person name="Selvaraj P."/>
            <person name="Muralishankar V."/>
            <person name="Muruganantham S."/>
            <person name="Sp S."/>
            <person name="Haryani S."/>
            <person name="Lau K.J.X."/>
            <person name="Naqvi N.I."/>
        </authorList>
    </citation>
    <scope>NUCLEOTIDE SEQUENCE [LARGE SCALE GENOMIC DNA]</scope>
    <source>
        <strain evidence="9">GMP-LS</strain>
    </source>
</reference>
<dbReference type="InterPro" id="IPR050411">
    <property type="entry name" value="AlphaKG_dependent_hydroxylases"/>
</dbReference>
<dbReference type="GO" id="GO:0005739">
    <property type="term" value="C:mitochondrion"/>
    <property type="evidence" value="ECO:0007669"/>
    <property type="project" value="TreeGrafter"/>
</dbReference>
<evidence type="ECO:0000259" key="8">
    <source>
        <dbReference type="Pfam" id="PF06155"/>
    </source>
</evidence>
<keyword evidence="5" id="KW-0560">Oxidoreductase</keyword>
<dbReference type="EMBL" id="JAWHQM010000017">
    <property type="protein sequence ID" value="KAK5630916.1"/>
    <property type="molecule type" value="Genomic_DNA"/>
</dbReference>
<name>A0AAN7UQK8_9PEZI</name>
<keyword evidence="10" id="KW-1185">Reference proteome</keyword>
<evidence type="ECO:0000259" key="7">
    <source>
        <dbReference type="Pfam" id="PF02668"/>
    </source>
</evidence>
<proteinExistence type="inferred from homology"/>
<evidence type="ECO:0000256" key="2">
    <source>
        <dbReference type="ARBA" id="ARBA00008654"/>
    </source>
</evidence>
<evidence type="ECO:0000256" key="6">
    <source>
        <dbReference type="ARBA" id="ARBA00023004"/>
    </source>
</evidence>
<evidence type="ECO:0008006" key="11">
    <source>
        <dbReference type="Google" id="ProtNLM"/>
    </source>
</evidence>
<feature type="domain" description="Gamma-butyrobetaine hydroxylase-like N-terminal" evidence="8">
    <location>
        <begin position="111"/>
        <end position="170"/>
    </location>
</feature>
<dbReference type="PANTHER" id="PTHR10696:SF25">
    <property type="entry name" value="OXIDOREDUCTASE AIM17-RELATED"/>
    <property type="match status" value="1"/>
</dbReference>
<dbReference type="InterPro" id="IPR038492">
    <property type="entry name" value="GBBH-like_N_sf"/>
</dbReference>
<evidence type="ECO:0000256" key="5">
    <source>
        <dbReference type="ARBA" id="ARBA00023002"/>
    </source>
</evidence>
<gene>
    <name evidence="9" type="ORF">RRF57_006631</name>
</gene>
<evidence type="ECO:0000313" key="9">
    <source>
        <dbReference type="EMBL" id="KAK5630916.1"/>
    </source>
</evidence>
<dbReference type="AlphaFoldDB" id="A0AAN7UQK8"/>
<evidence type="ECO:0000256" key="3">
    <source>
        <dbReference type="ARBA" id="ARBA00022723"/>
    </source>
</evidence>
<dbReference type="Gene3D" id="3.30.2020.30">
    <property type="match status" value="1"/>
</dbReference>
<sequence>MASAATWGSSVRFASRNIHISLRPGLQRRRLPFSRRQLSQLSRQPLRSSVVSGANQQQVLSAAGLVIRKHLSTKNWIKPYGHHYGWNTEITDPTSPIHFVKDQPSELLVTDRAWLRDACTCSRCVDPSSGQKHFASTDVSINPEISKVDVTKAGNLLVHWKDDFLTHDTHVSVYPASLWLDHVQPLAQKVSPIPWDRRSMEKLSPYVSFKAFMEDNAEHRQAMIALVLYGLIFLRDVPAHEDTVKAIAARIGGLQDTLWGPTWSVKSKPNAENIAYTNGYLGPHQDLLYLQNCPRIQILHCLKNSCSGGESLYCDGYQIEQEFRERNPQMAKVLRERLVTYHYDKGGHLEQYSRPVLSGRKPWWSPHFQKPVQPDALTEPGRQQWLEWHEAARHLKATMEADNNVYKYKMSPGDCAIFNNHRLLHGREAFDTTSGERWFQGAYVDNASYESLLNSLGVYEACE</sequence>
<dbReference type="GO" id="GO:0016706">
    <property type="term" value="F:2-oxoglutarate-dependent dioxygenase activity"/>
    <property type="evidence" value="ECO:0007669"/>
    <property type="project" value="UniProtKB-ARBA"/>
</dbReference>
<keyword evidence="6" id="KW-0408">Iron</keyword>
<dbReference type="InterPro" id="IPR003819">
    <property type="entry name" value="TauD/TfdA-like"/>
</dbReference>
<evidence type="ECO:0000313" key="10">
    <source>
        <dbReference type="Proteomes" id="UP001305414"/>
    </source>
</evidence>
<evidence type="ECO:0000256" key="1">
    <source>
        <dbReference type="ARBA" id="ARBA00001954"/>
    </source>
</evidence>
<dbReference type="GO" id="GO:0045329">
    <property type="term" value="P:carnitine biosynthetic process"/>
    <property type="evidence" value="ECO:0007669"/>
    <property type="project" value="TreeGrafter"/>
</dbReference>
<feature type="domain" description="TauD/TfdA-like" evidence="7">
    <location>
        <begin position="203"/>
        <end position="443"/>
    </location>
</feature>
<keyword evidence="3" id="KW-0479">Metal-binding</keyword>
<dbReference type="PANTHER" id="PTHR10696">
    <property type="entry name" value="GAMMA-BUTYROBETAINE HYDROXYLASE-RELATED"/>
    <property type="match status" value="1"/>
</dbReference>
<keyword evidence="4" id="KW-0223">Dioxygenase</keyword>
<dbReference type="SUPFAM" id="SSF51197">
    <property type="entry name" value="Clavaminate synthase-like"/>
    <property type="match status" value="1"/>
</dbReference>
<evidence type="ECO:0000256" key="4">
    <source>
        <dbReference type="ARBA" id="ARBA00022964"/>
    </source>
</evidence>
<dbReference type="Pfam" id="PF06155">
    <property type="entry name" value="GBBH-like_N"/>
    <property type="match status" value="1"/>
</dbReference>
<protein>
    <recommendedName>
        <fullName evidence="11">TauD/TfdA-like domain-containing protein</fullName>
    </recommendedName>
</protein>
<comment type="similarity">
    <text evidence="2">Belongs to the gamma-BBH/TMLD family.</text>
</comment>
<dbReference type="GO" id="GO:0046872">
    <property type="term" value="F:metal ion binding"/>
    <property type="evidence" value="ECO:0007669"/>
    <property type="project" value="UniProtKB-KW"/>
</dbReference>
<dbReference type="Pfam" id="PF02668">
    <property type="entry name" value="TauD"/>
    <property type="match status" value="1"/>
</dbReference>
<organism evidence="9 10">
    <name type="scientific">Xylaria bambusicola</name>
    <dbReference type="NCBI Taxonomy" id="326684"/>
    <lineage>
        <taxon>Eukaryota</taxon>
        <taxon>Fungi</taxon>
        <taxon>Dikarya</taxon>
        <taxon>Ascomycota</taxon>
        <taxon>Pezizomycotina</taxon>
        <taxon>Sordariomycetes</taxon>
        <taxon>Xylariomycetidae</taxon>
        <taxon>Xylariales</taxon>
        <taxon>Xylariaceae</taxon>
        <taxon>Xylaria</taxon>
    </lineage>
</organism>
<comment type="caution">
    <text evidence="9">The sequence shown here is derived from an EMBL/GenBank/DDBJ whole genome shotgun (WGS) entry which is preliminary data.</text>
</comment>
<dbReference type="InterPro" id="IPR042098">
    <property type="entry name" value="TauD-like_sf"/>
</dbReference>